<dbReference type="KEGG" id="psco:LY89DRAFT_723540"/>
<dbReference type="PANTHER" id="PTHR12714:SF9">
    <property type="entry name" value="PROTEIN-S-ISOPRENYLCYSTEINE O-METHYLTRANSFERASE"/>
    <property type="match status" value="1"/>
</dbReference>
<keyword evidence="3 5" id="KW-1133">Transmembrane helix</keyword>
<dbReference type="EMBL" id="KQ947429">
    <property type="protein sequence ID" value="KUJ10288.1"/>
    <property type="molecule type" value="Genomic_DNA"/>
</dbReference>
<keyword evidence="2 5" id="KW-0812">Transmembrane</keyword>
<dbReference type="RefSeq" id="XP_018064643.1">
    <property type="nucleotide sequence ID" value="XM_018218827.1"/>
</dbReference>
<evidence type="ECO:0000256" key="3">
    <source>
        <dbReference type="ARBA" id="ARBA00022989"/>
    </source>
</evidence>
<organism evidence="6 7">
    <name type="scientific">Mollisia scopiformis</name>
    <name type="common">Conifer needle endophyte fungus</name>
    <name type="synonym">Phialocephala scopiformis</name>
    <dbReference type="NCBI Taxonomy" id="149040"/>
    <lineage>
        <taxon>Eukaryota</taxon>
        <taxon>Fungi</taxon>
        <taxon>Dikarya</taxon>
        <taxon>Ascomycota</taxon>
        <taxon>Pezizomycotina</taxon>
        <taxon>Leotiomycetes</taxon>
        <taxon>Helotiales</taxon>
        <taxon>Mollisiaceae</taxon>
        <taxon>Mollisia</taxon>
    </lineage>
</organism>
<name>A0A132BD28_MOLSC</name>
<dbReference type="OrthoDB" id="422086at2759"/>
<evidence type="ECO:0000313" key="7">
    <source>
        <dbReference type="Proteomes" id="UP000070700"/>
    </source>
</evidence>
<dbReference type="InterPro" id="IPR007269">
    <property type="entry name" value="ICMT_MeTrfase"/>
</dbReference>
<feature type="transmembrane region" description="Helical" evidence="5">
    <location>
        <begin position="88"/>
        <end position="112"/>
    </location>
</feature>
<sequence>MDISPQSLSLIAALTITAYLTSLCAKTPNPNPPTPTVKDRIALLTSTSKSSRYALILLWFSHCTLILFPSSRSRSNICLNPDLLNESLFAWSPTSITFVLVIFIAAPIRLLAYKQLGTNFTFRLQRPGRLVRDGLYKYVQHPSYTTLFAVQVASAFFWLRVDGVAACFLPGVLVRIRGVSEVVAMGFTVVMMLGMGVRVRDEEEMLRREFGREWVEWHERTKRFVPGII</sequence>
<dbReference type="PANTHER" id="PTHR12714">
    <property type="entry name" value="PROTEIN-S ISOPRENYLCYSTEINE O-METHYLTRANSFERASE"/>
    <property type="match status" value="1"/>
</dbReference>
<keyword evidence="7" id="KW-1185">Reference proteome</keyword>
<dbReference type="GO" id="GO:0005789">
    <property type="term" value="C:endoplasmic reticulum membrane"/>
    <property type="evidence" value="ECO:0007669"/>
    <property type="project" value="UniProtKB-SubCell"/>
</dbReference>
<protein>
    <recommendedName>
        <fullName evidence="5">Protein-S-isoprenylcysteine O-methyltransferase</fullName>
        <ecNumber evidence="5">2.1.1.100</ecNumber>
    </recommendedName>
</protein>
<evidence type="ECO:0000256" key="2">
    <source>
        <dbReference type="ARBA" id="ARBA00022692"/>
    </source>
</evidence>
<comment type="similarity">
    <text evidence="5">Belongs to the class VI-like SAM-binding methyltransferase superfamily. Isoprenylcysteine carboxyl methyltransferase family.</text>
</comment>
<dbReference type="STRING" id="149040.A0A132BD28"/>
<dbReference type="GO" id="GO:0032259">
    <property type="term" value="P:methylation"/>
    <property type="evidence" value="ECO:0007669"/>
    <property type="project" value="UniProtKB-KW"/>
</dbReference>
<keyword evidence="5" id="KW-0949">S-adenosyl-L-methionine</keyword>
<dbReference type="GeneID" id="28828553"/>
<dbReference type="GO" id="GO:0004671">
    <property type="term" value="F:protein C-terminal S-isoprenylcysteine carboxyl O-methyltransferase activity"/>
    <property type="evidence" value="ECO:0007669"/>
    <property type="project" value="UniProtKB-EC"/>
</dbReference>
<dbReference type="Pfam" id="PF04140">
    <property type="entry name" value="ICMT"/>
    <property type="match status" value="1"/>
</dbReference>
<evidence type="ECO:0000256" key="5">
    <source>
        <dbReference type="RuleBase" id="RU362022"/>
    </source>
</evidence>
<dbReference type="InParanoid" id="A0A132BD28"/>
<dbReference type="AlphaFoldDB" id="A0A132BD28"/>
<dbReference type="Proteomes" id="UP000070700">
    <property type="component" value="Unassembled WGS sequence"/>
</dbReference>
<feature type="transmembrane region" description="Helical" evidence="5">
    <location>
        <begin position="182"/>
        <end position="199"/>
    </location>
</feature>
<comment type="caution">
    <text evidence="5">Lacks conserved residue(s) required for the propagation of feature annotation.</text>
</comment>
<reference evidence="6 7" key="1">
    <citation type="submission" date="2015-10" db="EMBL/GenBank/DDBJ databases">
        <title>Full genome of DAOMC 229536 Phialocephala scopiformis, a fungal endophyte of spruce producing the potent anti-insectan compound rugulosin.</title>
        <authorList>
            <consortium name="DOE Joint Genome Institute"/>
            <person name="Walker A.K."/>
            <person name="Frasz S.L."/>
            <person name="Seifert K.A."/>
            <person name="Miller J.D."/>
            <person name="Mondo S.J."/>
            <person name="Labutti K."/>
            <person name="Lipzen A."/>
            <person name="Dockter R."/>
            <person name="Kennedy M."/>
            <person name="Grigoriev I.V."/>
            <person name="Spatafora J.W."/>
        </authorList>
    </citation>
    <scope>NUCLEOTIDE SEQUENCE [LARGE SCALE GENOMIC DNA]</scope>
    <source>
        <strain evidence="6 7">CBS 120377</strain>
    </source>
</reference>
<keyword evidence="5" id="KW-0489">Methyltransferase</keyword>
<proteinExistence type="inferred from homology"/>
<keyword evidence="5" id="KW-0256">Endoplasmic reticulum</keyword>
<comment type="catalytic activity">
    <reaction evidence="5">
        <text>[protein]-C-terminal S-[(2E,6E)-farnesyl]-L-cysteine + S-adenosyl-L-methionine = [protein]-C-terminal S-[(2E,6E)-farnesyl]-L-cysteine methyl ester + S-adenosyl-L-homocysteine</text>
        <dbReference type="Rhea" id="RHEA:21672"/>
        <dbReference type="Rhea" id="RHEA-COMP:12125"/>
        <dbReference type="Rhea" id="RHEA-COMP:12126"/>
        <dbReference type="ChEBI" id="CHEBI:57856"/>
        <dbReference type="ChEBI" id="CHEBI:59789"/>
        <dbReference type="ChEBI" id="CHEBI:90510"/>
        <dbReference type="ChEBI" id="CHEBI:90511"/>
        <dbReference type="EC" id="2.1.1.100"/>
    </reaction>
</comment>
<evidence type="ECO:0000313" key="6">
    <source>
        <dbReference type="EMBL" id="KUJ10288.1"/>
    </source>
</evidence>
<evidence type="ECO:0000256" key="1">
    <source>
        <dbReference type="ARBA" id="ARBA00004141"/>
    </source>
</evidence>
<keyword evidence="5" id="KW-0808">Transferase</keyword>
<comment type="subcellular location">
    <subcellularLocation>
        <location evidence="5">Endoplasmic reticulum membrane</location>
        <topology evidence="5">Multi-pass membrane protein</topology>
    </subcellularLocation>
    <subcellularLocation>
        <location evidence="1">Membrane</location>
        <topology evidence="1">Multi-pass membrane protein</topology>
    </subcellularLocation>
</comment>
<keyword evidence="4 5" id="KW-0472">Membrane</keyword>
<dbReference type="Gene3D" id="1.20.120.1630">
    <property type="match status" value="1"/>
</dbReference>
<accession>A0A132BD28</accession>
<evidence type="ECO:0000256" key="4">
    <source>
        <dbReference type="ARBA" id="ARBA00023136"/>
    </source>
</evidence>
<dbReference type="EC" id="2.1.1.100" evidence="5"/>
<gene>
    <name evidence="6" type="ORF">LY89DRAFT_723540</name>
</gene>